<dbReference type="VEuPathDB" id="AmoebaDB:DDB_G0268892"/>
<feature type="signal peptide" evidence="2">
    <location>
        <begin position="1"/>
        <end position="21"/>
    </location>
</feature>
<protein>
    <recommendedName>
        <fullName evidence="5">Transmembrane protein</fullName>
    </recommendedName>
</protein>
<dbReference type="InParanoid" id="Q55EH9"/>
<gene>
    <name evidence="3" type="ORF">DDB_G0268892</name>
</gene>
<evidence type="ECO:0000313" key="4">
    <source>
        <dbReference type="Proteomes" id="UP000002195"/>
    </source>
</evidence>
<feature type="transmembrane region" description="Helical" evidence="1">
    <location>
        <begin position="178"/>
        <end position="199"/>
    </location>
</feature>
<feature type="chain" id="PRO_5004250236" description="Transmembrane protein" evidence="2">
    <location>
        <begin position="22"/>
        <end position="201"/>
    </location>
</feature>
<dbReference type="Proteomes" id="UP000002195">
    <property type="component" value="Unassembled WGS sequence"/>
</dbReference>
<evidence type="ECO:0008006" key="5">
    <source>
        <dbReference type="Google" id="ProtNLM"/>
    </source>
</evidence>
<dbReference type="eggNOG" id="ENOG502RHP2">
    <property type="taxonomic scope" value="Eukaryota"/>
</dbReference>
<keyword evidence="1" id="KW-0472">Membrane</keyword>
<dbReference type="RefSeq" id="XP_647041.1">
    <property type="nucleotide sequence ID" value="XM_641949.1"/>
</dbReference>
<keyword evidence="2" id="KW-0732">Signal</keyword>
<accession>Q55EH9</accession>
<keyword evidence="1" id="KW-0812">Transmembrane</keyword>
<keyword evidence="1" id="KW-1133">Transmembrane helix</keyword>
<dbReference type="FunCoup" id="Q55EH9">
    <property type="interactions" value="744"/>
</dbReference>
<dbReference type="HOGENOM" id="CLU_1362581_0_0_1"/>
<sequence>MLFSKILLALALIISVVYVNAVPDICVLSSDCSNTQYCSGGYCVSCRSKNDCGLNEFCSSNIFDLNEFGSCKKFDKDGDDCIAYNNVEASNLLTSNSTKCAYMYFNYAYANYPAGQLNVDYQGTCVNGKCRICNYANGGSYTAEGKGAPRTCVFPGKFATVHSSSWSAGRYYEEPIQVWLAIFFCLIVLILAFHVMGFLKK</sequence>
<evidence type="ECO:0000256" key="2">
    <source>
        <dbReference type="SAM" id="SignalP"/>
    </source>
</evidence>
<keyword evidence="4" id="KW-1185">Reference proteome</keyword>
<dbReference type="KEGG" id="ddi:DDB_G0268892"/>
<dbReference type="OMA" id="LNEYCST"/>
<evidence type="ECO:0000313" key="3">
    <source>
        <dbReference type="EMBL" id="EAL73035.1"/>
    </source>
</evidence>
<name>Q55EH9_DICDI</name>
<evidence type="ECO:0000256" key="1">
    <source>
        <dbReference type="SAM" id="Phobius"/>
    </source>
</evidence>
<comment type="caution">
    <text evidence="3">The sequence shown here is derived from an EMBL/GenBank/DDBJ whole genome shotgun (WGS) entry which is preliminary data.</text>
</comment>
<reference evidence="3 4" key="1">
    <citation type="journal article" date="2005" name="Nature">
        <title>The genome of the social amoeba Dictyostelium discoideum.</title>
        <authorList>
            <consortium name="The Dictyostelium discoideum Sequencing Consortium"/>
            <person name="Eichinger L."/>
            <person name="Pachebat J.A."/>
            <person name="Glockner G."/>
            <person name="Rajandream M.A."/>
            <person name="Sucgang R."/>
            <person name="Berriman M."/>
            <person name="Song J."/>
            <person name="Olsen R."/>
            <person name="Szafranski K."/>
            <person name="Xu Q."/>
            <person name="Tunggal B."/>
            <person name="Kummerfeld S."/>
            <person name="Madera M."/>
            <person name="Konfortov B.A."/>
            <person name="Rivero F."/>
            <person name="Bankier A.T."/>
            <person name="Lehmann R."/>
            <person name="Hamlin N."/>
            <person name="Davies R."/>
            <person name="Gaudet P."/>
            <person name="Fey P."/>
            <person name="Pilcher K."/>
            <person name="Chen G."/>
            <person name="Saunders D."/>
            <person name="Sodergren E."/>
            <person name="Davis P."/>
            <person name="Kerhornou A."/>
            <person name="Nie X."/>
            <person name="Hall N."/>
            <person name="Anjard C."/>
            <person name="Hemphill L."/>
            <person name="Bason N."/>
            <person name="Farbrother P."/>
            <person name="Desany B."/>
            <person name="Just E."/>
            <person name="Morio T."/>
            <person name="Rost R."/>
            <person name="Churcher C."/>
            <person name="Cooper J."/>
            <person name="Haydock S."/>
            <person name="van Driessche N."/>
            <person name="Cronin A."/>
            <person name="Goodhead I."/>
            <person name="Muzny D."/>
            <person name="Mourier T."/>
            <person name="Pain A."/>
            <person name="Lu M."/>
            <person name="Harper D."/>
            <person name="Lindsay R."/>
            <person name="Hauser H."/>
            <person name="James K."/>
            <person name="Quiles M."/>
            <person name="Madan Babu M."/>
            <person name="Saito T."/>
            <person name="Buchrieser C."/>
            <person name="Wardroper A."/>
            <person name="Felder M."/>
            <person name="Thangavelu M."/>
            <person name="Johnson D."/>
            <person name="Knights A."/>
            <person name="Loulseged H."/>
            <person name="Mungall K."/>
            <person name="Oliver K."/>
            <person name="Price C."/>
            <person name="Quail M.A."/>
            <person name="Urushihara H."/>
            <person name="Hernandez J."/>
            <person name="Rabbinowitsch E."/>
            <person name="Steffen D."/>
            <person name="Sanders M."/>
            <person name="Ma J."/>
            <person name="Kohara Y."/>
            <person name="Sharp S."/>
            <person name="Simmonds M."/>
            <person name="Spiegler S."/>
            <person name="Tivey A."/>
            <person name="Sugano S."/>
            <person name="White B."/>
            <person name="Walker D."/>
            <person name="Woodward J."/>
            <person name="Winckler T."/>
            <person name="Tanaka Y."/>
            <person name="Shaulsky G."/>
            <person name="Schleicher M."/>
            <person name="Weinstock G."/>
            <person name="Rosenthal A."/>
            <person name="Cox E.C."/>
            <person name="Chisholm R.L."/>
            <person name="Gibbs R."/>
            <person name="Loomis W.F."/>
            <person name="Platzer M."/>
            <person name="Kay R.R."/>
            <person name="Williams J."/>
            <person name="Dear P.H."/>
            <person name="Noegel A.A."/>
            <person name="Barrell B."/>
            <person name="Kuspa A."/>
        </authorList>
    </citation>
    <scope>NUCLEOTIDE SEQUENCE [LARGE SCALE GENOMIC DNA]</scope>
    <source>
        <strain evidence="3 4">AX4</strain>
    </source>
</reference>
<dbReference type="EMBL" id="AAFI02000004">
    <property type="protein sequence ID" value="EAL73035.1"/>
    <property type="molecule type" value="Genomic_DNA"/>
</dbReference>
<dbReference type="dictyBase" id="DDB_G0268892"/>
<dbReference type="GeneID" id="8616736"/>
<dbReference type="AlphaFoldDB" id="Q55EH9"/>
<organism evidence="3 4">
    <name type="scientific">Dictyostelium discoideum</name>
    <name type="common">Social amoeba</name>
    <dbReference type="NCBI Taxonomy" id="44689"/>
    <lineage>
        <taxon>Eukaryota</taxon>
        <taxon>Amoebozoa</taxon>
        <taxon>Evosea</taxon>
        <taxon>Eumycetozoa</taxon>
        <taxon>Dictyostelia</taxon>
        <taxon>Dictyosteliales</taxon>
        <taxon>Dictyosteliaceae</taxon>
        <taxon>Dictyostelium</taxon>
    </lineage>
</organism>
<dbReference type="PaxDb" id="44689-DDB0238638"/>
<proteinExistence type="predicted"/>